<gene>
    <name evidence="2" type="ORF">FD50_GL000477</name>
</gene>
<feature type="transmembrane region" description="Helical" evidence="1">
    <location>
        <begin position="153"/>
        <end position="179"/>
    </location>
</feature>
<keyword evidence="1" id="KW-0472">Membrane</keyword>
<keyword evidence="1" id="KW-1133">Transmembrane helix</keyword>
<dbReference type="OrthoDB" id="10018447at2"/>
<proteinExistence type="predicted"/>
<protein>
    <recommendedName>
        <fullName evidence="4">EpsG family protein</fullName>
    </recommendedName>
</protein>
<dbReference type="PATRIC" id="fig|1423801.4.peg.486"/>
<evidence type="ECO:0008006" key="4">
    <source>
        <dbReference type="Google" id="ProtNLM"/>
    </source>
</evidence>
<dbReference type="GeneID" id="98307914"/>
<feature type="transmembrane region" description="Helical" evidence="1">
    <location>
        <begin position="324"/>
        <end position="355"/>
    </location>
</feature>
<dbReference type="EMBL" id="AZFQ01000036">
    <property type="protein sequence ID" value="KRL98670.1"/>
    <property type="molecule type" value="Genomic_DNA"/>
</dbReference>
<feature type="transmembrane region" description="Helical" evidence="1">
    <location>
        <begin position="191"/>
        <end position="212"/>
    </location>
</feature>
<accession>A0A0R1UZQ9</accession>
<sequence>MLFILFVVFILIGLSISNPRILDFVVIIYMAILTYVSTNVPDFISYQGLYYDIMNPNLRSQVGIGWYYISFMGHQFNLTYAGVKCVLVLLGLLLLRSTEKYFLKDTHNYIWALYLLYPALADAVQIRFFAATSIVVFALRFLSLDTFVGYASYTLFVLIAGQIHSSAYFYILFLAYIFLKPLQKAMRWMWPFILVGSFFLKKFIVSLTLIFASSRQSTYIYNPPREYASTFPAYASMLVIFYFVSKAINDEVIIRNNITEKEKQFSKLFYCICIISFVLLPLIEMEWDFSRLLRPMWFLLYIDGIIAARNNLEIRLGPVKVKNIKLGIVCLSLIFGFLLDLCHFSASVLQAFFFYK</sequence>
<dbReference type="InterPro" id="IPR049458">
    <property type="entry name" value="EpsG-like"/>
</dbReference>
<evidence type="ECO:0000313" key="3">
    <source>
        <dbReference type="Proteomes" id="UP000051166"/>
    </source>
</evidence>
<dbReference type="Proteomes" id="UP000051166">
    <property type="component" value="Unassembled WGS sequence"/>
</dbReference>
<dbReference type="STRING" id="1423801.FD50_GL000477"/>
<organism evidence="2 3">
    <name type="scientific">Liquorilactobacillus satsumensis DSM 16230 = JCM 12392</name>
    <dbReference type="NCBI Taxonomy" id="1423801"/>
    <lineage>
        <taxon>Bacteria</taxon>
        <taxon>Bacillati</taxon>
        <taxon>Bacillota</taxon>
        <taxon>Bacilli</taxon>
        <taxon>Lactobacillales</taxon>
        <taxon>Lactobacillaceae</taxon>
        <taxon>Liquorilactobacillus</taxon>
    </lineage>
</organism>
<dbReference type="RefSeq" id="WP_056960643.1">
    <property type="nucleotide sequence ID" value="NZ_AZFQ01000036.1"/>
</dbReference>
<evidence type="ECO:0000313" key="2">
    <source>
        <dbReference type="EMBL" id="KRL98670.1"/>
    </source>
</evidence>
<feature type="transmembrane region" description="Helical" evidence="1">
    <location>
        <begin position="227"/>
        <end position="244"/>
    </location>
</feature>
<feature type="transmembrane region" description="Helical" evidence="1">
    <location>
        <begin position="295"/>
        <end position="312"/>
    </location>
</feature>
<feature type="transmembrane region" description="Helical" evidence="1">
    <location>
        <begin position="265"/>
        <end position="283"/>
    </location>
</feature>
<keyword evidence="3" id="KW-1185">Reference proteome</keyword>
<comment type="caution">
    <text evidence="2">The sequence shown here is derived from an EMBL/GenBank/DDBJ whole genome shotgun (WGS) entry which is preliminary data.</text>
</comment>
<evidence type="ECO:0000256" key="1">
    <source>
        <dbReference type="SAM" id="Phobius"/>
    </source>
</evidence>
<feature type="transmembrane region" description="Helical" evidence="1">
    <location>
        <begin position="78"/>
        <end position="95"/>
    </location>
</feature>
<dbReference type="AlphaFoldDB" id="A0A0R1UZQ9"/>
<reference evidence="2 3" key="1">
    <citation type="journal article" date="2015" name="Genome Announc.">
        <title>Expanding the biotechnology potential of lactobacilli through comparative genomics of 213 strains and associated genera.</title>
        <authorList>
            <person name="Sun Z."/>
            <person name="Harris H.M."/>
            <person name="McCann A."/>
            <person name="Guo C."/>
            <person name="Argimon S."/>
            <person name="Zhang W."/>
            <person name="Yang X."/>
            <person name="Jeffery I.B."/>
            <person name="Cooney J.C."/>
            <person name="Kagawa T.F."/>
            <person name="Liu W."/>
            <person name="Song Y."/>
            <person name="Salvetti E."/>
            <person name="Wrobel A."/>
            <person name="Rasinkangas P."/>
            <person name="Parkhill J."/>
            <person name="Rea M.C."/>
            <person name="O'Sullivan O."/>
            <person name="Ritari J."/>
            <person name="Douillard F.P."/>
            <person name="Paul Ross R."/>
            <person name="Yang R."/>
            <person name="Briner A.E."/>
            <person name="Felis G.E."/>
            <person name="de Vos W.M."/>
            <person name="Barrangou R."/>
            <person name="Klaenhammer T.R."/>
            <person name="Caufield P.W."/>
            <person name="Cui Y."/>
            <person name="Zhang H."/>
            <person name="O'Toole P.W."/>
        </authorList>
    </citation>
    <scope>NUCLEOTIDE SEQUENCE [LARGE SCALE GENOMIC DNA]</scope>
    <source>
        <strain evidence="2 3">DSM 16230</strain>
    </source>
</reference>
<dbReference type="Pfam" id="PF14897">
    <property type="entry name" value="EpsG"/>
    <property type="match status" value="1"/>
</dbReference>
<name>A0A0R1UZQ9_9LACO</name>
<keyword evidence="1" id="KW-0812">Transmembrane</keyword>
<feature type="transmembrane region" description="Helical" evidence="1">
    <location>
        <begin position="115"/>
        <end position="141"/>
    </location>
</feature>